<dbReference type="EMBL" id="OX597841">
    <property type="protein sequence ID" value="CAI9743156.1"/>
    <property type="molecule type" value="Genomic_DNA"/>
</dbReference>
<organism evidence="1 2">
    <name type="scientific">Octopus vulgaris</name>
    <name type="common">Common octopus</name>
    <dbReference type="NCBI Taxonomy" id="6645"/>
    <lineage>
        <taxon>Eukaryota</taxon>
        <taxon>Metazoa</taxon>
        <taxon>Spiralia</taxon>
        <taxon>Lophotrochozoa</taxon>
        <taxon>Mollusca</taxon>
        <taxon>Cephalopoda</taxon>
        <taxon>Coleoidea</taxon>
        <taxon>Octopodiformes</taxon>
        <taxon>Octopoda</taxon>
        <taxon>Incirrata</taxon>
        <taxon>Octopodidae</taxon>
        <taxon>Octopus</taxon>
    </lineage>
</organism>
<protein>
    <submittedName>
        <fullName evidence="1">Uncharacterized protein</fullName>
    </submittedName>
</protein>
<keyword evidence="2" id="KW-1185">Reference proteome</keyword>
<dbReference type="AlphaFoldDB" id="A0AA36C0P0"/>
<evidence type="ECO:0000313" key="2">
    <source>
        <dbReference type="Proteomes" id="UP001162480"/>
    </source>
</evidence>
<reference evidence="1" key="1">
    <citation type="submission" date="2023-08" db="EMBL/GenBank/DDBJ databases">
        <authorList>
            <person name="Alioto T."/>
            <person name="Alioto T."/>
            <person name="Gomez Garrido J."/>
        </authorList>
    </citation>
    <scope>NUCLEOTIDE SEQUENCE</scope>
</reference>
<dbReference type="Proteomes" id="UP001162480">
    <property type="component" value="Chromosome 28"/>
</dbReference>
<sequence length="166" mass="19692">MEKINEGKKMLALIPATDCDTTAIYKETTPILTQILHTQNTKKTEEQERKDTKKSKEQEKYMLPGFLHIVTCYQTLIKTDHINTFIDYVMDECKRMESQGLDGVRVLRNIKRKMPRFLEIAKQNNDFVLQNLDWFQQRLFEIYVTCNPYNYKIIEPPKVTPKCRPL</sequence>
<accession>A0AA36C0P0</accession>
<proteinExistence type="predicted"/>
<evidence type="ECO:0000313" key="1">
    <source>
        <dbReference type="EMBL" id="CAI9743156.1"/>
    </source>
</evidence>
<gene>
    <name evidence="1" type="ORF">OCTVUL_1B020771</name>
</gene>
<name>A0AA36C0P0_OCTVU</name>